<feature type="transmembrane region" description="Helical" evidence="1">
    <location>
        <begin position="72"/>
        <end position="89"/>
    </location>
</feature>
<gene>
    <name evidence="2" type="ORF">SAMN05421788_103300</name>
</gene>
<evidence type="ECO:0000313" key="2">
    <source>
        <dbReference type="EMBL" id="SIT07122.1"/>
    </source>
</evidence>
<feature type="transmembrane region" description="Helical" evidence="1">
    <location>
        <begin position="6"/>
        <end position="24"/>
    </location>
</feature>
<dbReference type="AlphaFoldDB" id="A0A1N7P952"/>
<evidence type="ECO:0000256" key="1">
    <source>
        <dbReference type="SAM" id="Phobius"/>
    </source>
</evidence>
<accession>A0A1N7P952</accession>
<organism evidence="2 3">
    <name type="scientific">Filimonas lacunae</name>
    <dbReference type="NCBI Taxonomy" id="477680"/>
    <lineage>
        <taxon>Bacteria</taxon>
        <taxon>Pseudomonadati</taxon>
        <taxon>Bacteroidota</taxon>
        <taxon>Chitinophagia</taxon>
        <taxon>Chitinophagales</taxon>
        <taxon>Chitinophagaceae</taxon>
        <taxon>Filimonas</taxon>
    </lineage>
</organism>
<evidence type="ECO:0000313" key="3">
    <source>
        <dbReference type="Proteomes" id="UP000186917"/>
    </source>
</evidence>
<keyword evidence="1" id="KW-1133">Transmembrane helix</keyword>
<reference evidence="3" key="1">
    <citation type="submission" date="2017-01" db="EMBL/GenBank/DDBJ databases">
        <authorList>
            <person name="Varghese N."/>
            <person name="Submissions S."/>
        </authorList>
    </citation>
    <scope>NUCLEOTIDE SEQUENCE [LARGE SCALE GENOMIC DNA]</scope>
    <source>
        <strain evidence="3">DSM 21054</strain>
    </source>
</reference>
<name>A0A1N7P952_9BACT</name>
<dbReference type="EMBL" id="FTOR01000003">
    <property type="protein sequence ID" value="SIT07122.1"/>
    <property type="molecule type" value="Genomic_DNA"/>
</dbReference>
<proteinExistence type="predicted"/>
<keyword evidence="1" id="KW-0812">Transmembrane</keyword>
<protein>
    <submittedName>
        <fullName evidence="2">Uncharacterized protein</fullName>
    </submittedName>
</protein>
<feature type="transmembrane region" description="Helical" evidence="1">
    <location>
        <begin position="31"/>
        <end position="52"/>
    </location>
</feature>
<dbReference type="Proteomes" id="UP000186917">
    <property type="component" value="Unassembled WGS sequence"/>
</dbReference>
<feature type="transmembrane region" description="Helical" evidence="1">
    <location>
        <begin position="138"/>
        <end position="156"/>
    </location>
</feature>
<dbReference type="STRING" id="477680.SAMN05421788_103300"/>
<feature type="transmembrane region" description="Helical" evidence="1">
    <location>
        <begin position="101"/>
        <end position="118"/>
    </location>
</feature>
<sequence>MGQPVVGPFCLFLVAYRLNVKLIVKPNKTAILIAVQTVLCLLEAYLISKISLLGKLGIAMFYKQYRFLRSGWKTFLLLLAIQLLLTGILTMAKKRLSHRKVVYTGMSLLLIGMIALWGTYYDFQYTFSHRLLKEKFHLGFYLFWLGWIGTCLFFLVKRAEKGEEPVVSPLQEEGVE</sequence>
<keyword evidence="1" id="KW-0472">Membrane</keyword>
<keyword evidence="3" id="KW-1185">Reference proteome</keyword>